<dbReference type="EMBL" id="NQMQ01000041">
    <property type="protein sequence ID" value="PAJ67872.1"/>
    <property type="molecule type" value="Genomic_DNA"/>
</dbReference>
<dbReference type="Proteomes" id="UP000215771">
    <property type="component" value="Unassembled WGS sequence"/>
</dbReference>
<evidence type="ECO:0000313" key="1">
    <source>
        <dbReference type="EMBL" id="PAJ67872.1"/>
    </source>
</evidence>
<comment type="caution">
    <text evidence="1">The sequence shown here is derived from an EMBL/GenBank/DDBJ whole genome shotgun (WGS) entry which is preliminary data.</text>
</comment>
<reference evidence="1 2" key="1">
    <citation type="submission" date="2017-08" db="EMBL/GenBank/DDBJ databases">
        <authorList>
            <person name="de Groot N.N."/>
        </authorList>
    </citation>
    <scope>NUCLEOTIDE SEQUENCE [LARGE SCALE GENOMIC DNA]</scope>
    <source>
        <strain evidence="1 2">NBT06-6</strain>
    </source>
</reference>
<gene>
    <name evidence="1" type="ORF">CIG21_12060</name>
</gene>
<accession>A0A269PAJ8</accession>
<evidence type="ECO:0008006" key="3">
    <source>
        <dbReference type="Google" id="ProtNLM"/>
    </source>
</evidence>
<dbReference type="CDD" id="cd12954">
    <property type="entry name" value="MMP_TTHA0227_like_1"/>
    <property type="match status" value="1"/>
</dbReference>
<dbReference type="Gene3D" id="3.30.2010.20">
    <property type="match status" value="1"/>
</dbReference>
<dbReference type="SUPFAM" id="SSF55486">
    <property type="entry name" value="Metalloproteases ('zincins'), catalytic domain"/>
    <property type="match status" value="1"/>
</dbReference>
<dbReference type="InterPro" id="IPR038555">
    <property type="entry name" value="Zincin_1_sf"/>
</dbReference>
<proteinExistence type="predicted"/>
<dbReference type="AlphaFoldDB" id="A0A269PAJ8"/>
<sequence length="166" mass="18528">MRGSTRIGGTPEDSPLQLRSARDRHGRGARGPLLPVGVPRYRTRSTAFDQLVLESYAPLHNAYAVQLSGVDLAVDTIPRMRLRADMTVLPEEIIADGPVPLGRVLPAGVDRNGRPTRARLVVFRRPVEKRARTAEEQSELLTWILTALVAQYLNLDPRDIDNTFPW</sequence>
<dbReference type="RefSeq" id="WP_095279037.1">
    <property type="nucleotide sequence ID" value="NZ_CP047655.1"/>
</dbReference>
<protein>
    <recommendedName>
        <fullName evidence="3">Metallopeptidase family protein</fullName>
    </recommendedName>
</protein>
<evidence type="ECO:0000313" key="2">
    <source>
        <dbReference type="Proteomes" id="UP000215771"/>
    </source>
</evidence>
<organism evidence="1 2">
    <name type="scientific">Corynebacterium hadale</name>
    <dbReference type="NCBI Taxonomy" id="2026255"/>
    <lineage>
        <taxon>Bacteria</taxon>
        <taxon>Bacillati</taxon>
        <taxon>Actinomycetota</taxon>
        <taxon>Actinomycetes</taxon>
        <taxon>Mycobacteriales</taxon>
        <taxon>Corynebacteriaceae</taxon>
        <taxon>Corynebacterium</taxon>
    </lineage>
</organism>
<name>A0A269PAJ8_9CORY</name>